<dbReference type="PANTHER" id="PTHR12655:SF0">
    <property type="entry name" value="ACYL-COENZYME A THIOESTERASE 9, MITOCHONDRIAL"/>
    <property type="match status" value="1"/>
</dbReference>
<dbReference type="Proteomes" id="UP000095192">
    <property type="component" value="Unassembled WGS sequence"/>
</dbReference>
<name>A0A1D3CV06_9EIME</name>
<organism evidence="6 7">
    <name type="scientific">Cyclospora cayetanensis</name>
    <dbReference type="NCBI Taxonomy" id="88456"/>
    <lineage>
        <taxon>Eukaryota</taxon>
        <taxon>Sar</taxon>
        <taxon>Alveolata</taxon>
        <taxon>Apicomplexa</taxon>
        <taxon>Conoidasida</taxon>
        <taxon>Coccidia</taxon>
        <taxon>Eucoccidiorida</taxon>
        <taxon>Eimeriorina</taxon>
        <taxon>Eimeriidae</taxon>
        <taxon>Cyclospora</taxon>
    </lineage>
</organism>
<comment type="caution">
    <text evidence="6">The sequence shown here is derived from an EMBL/GenBank/DDBJ whole genome shotgun (WGS) entry which is preliminary data.</text>
</comment>
<dbReference type="Gene3D" id="3.10.129.10">
    <property type="entry name" value="Hotdog Thioesterase"/>
    <property type="match status" value="2"/>
</dbReference>
<dbReference type="GO" id="GO:0006637">
    <property type="term" value="P:acyl-CoA metabolic process"/>
    <property type="evidence" value="ECO:0007669"/>
    <property type="project" value="TreeGrafter"/>
</dbReference>
<dbReference type="VEuPathDB" id="ToxoDB:cyc_08642"/>
<proteinExistence type="inferred from homology"/>
<dbReference type="InterPro" id="IPR033120">
    <property type="entry name" value="HOTDOG_ACOT"/>
</dbReference>
<evidence type="ECO:0000256" key="3">
    <source>
        <dbReference type="ARBA" id="ARBA00022801"/>
    </source>
</evidence>
<dbReference type="VEuPathDB" id="ToxoDB:LOC34624309"/>
<evidence type="ECO:0000313" key="7">
    <source>
        <dbReference type="Proteomes" id="UP000095192"/>
    </source>
</evidence>
<keyword evidence="2" id="KW-0677">Repeat</keyword>
<evidence type="ECO:0000256" key="2">
    <source>
        <dbReference type="ARBA" id="ARBA00022737"/>
    </source>
</evidence>
<dbReference type="InterPro" id="IPR029069">
    <property type="entry name" value="HotDog_dom_sf"/>
</dbReference>
<dbReference type="EMBL" id="JROU02001848">
    <property type="protein sequence ID" value="OEH75021.1"/>
    <property type="molecule type" value="Genomic_DNA"/>
</dbReference>
<comment type="similarity">
    <text evidence="1">Belongs to the acyl coenzyme A hydrolase family.</text>
</comment>
<keyword evidence="7" id="KW-1185">Reference proteome</keyword>
<dbReference type="InParanoid" id="A0A1D3CV06"/>
<keyword evidence="4" id="KW-0809">Transit peptide</keyword>
<protein>
    <submittedName>
        <fullName evidence="6">Acyl-thioester</fullName>
    </submittedName>
</protein>
<sequence length="396" mass="45156">MFATDSRRIGSAFLVFVHVGKDGRPKKILPPLRSDCDDPRIQQQLKEAEARQTLRRERAAKGDGFRGPDQAEAEFLHNTWLTATCKAKQRDVKWIQDTRLDSNILMQPESISMYGRAFGGYIMRSALELSFLTAQRFFNKACPVITGMEDIRFFDAVRQGDILRLTANVIWSDQEEVQIQARPRALEPINRARVEASSSAVGCPLKRTNRLIFYYKQCEVLKNRDPVDIQVYPLNYGEYMWFLEARRRSMNRRRRFLLVSEYRPSLCESYAKETSRTYLWQECDGTCGTEAAHGGLRLIADFEGAAMQPVGISSGGARMDAAGTFADRRPHRRRRVLLQKKTEVISSLEIFCDGYMDNMSDTAIRKFRVCKQQTPWGAAPGTHESPRGGALVVYAL</sequence>
<dbReference type="GO" id="GO:0047617">
    <property type="term" value="F:fatty acyl-CoA hydrolase activity"/>
    <property type="evidence" value="ECO:0007669"/>
    <property type="project" value="TreeGrafter"/>
</dbReference>
<dbReference type="CDD" id="cd03442">
    <property type="entry name" value="BFIT_BACH"/>
    <property type="match status" value="1"/>
</dbReference>
<dbReference type="PROSITE" id="PS51770">
    <property type="entry name" value="HOTDOG_ACOT"/>
    <property type="match status" value="1"/>
</dbReference>
<dbReference type="AlphaFoldDB" id="A0A1D3CV06"/>
<gene>
    <name evidence="6" type="ORF">cyc_08642</name>
</gene>
<feature type="domain" description="HotDog ACOT-type" evidence="5">
    <location>
        <begin position="96"/>
        <end position="221"/>
    </location>
</feature>
<evidence type="ECO:0000259" key="5">
    <source>
        <dbReference type="PROSITE" id="PS51770"/>
    </source>
</evidence>
<accession>A0A1D3CV06</accession>
<dbReference type="SUPFAM" id="SSF54637">
    <property type="entry name" value="Thioesterase/thiol ester dehydrase-isomerase"/>
    <property type="match status" value="1"/>
</dbReference>
<keyword evidence="3" id="KW-0378">Hydrolase</keyword>
<reference evidence="6 7" key="1">
    <citation type="journal article" date="2016" name="BMC Genomics">
        <title>Comparative genomics reveals Cyclospora cayetanensis possesses coccidia-like metabolism and invasion components but unique surface antigens.</title>
        <authorList>
            <person name="Liu S."/>
            <person name="Wang L."/>
            <person name="Zheng H."/>
            <person name="Xu Z."/>
            <person name="Roellig D.M."/>
            <person name="Li N."/>
            <person name="Frace M.A."/>
            <person name="Tang K."/>
            <person name="Arrowood M.J."/>
            <person name="Moss D.M."/>
            <person name="Zhang L."/>
            <person name="Feng Y."/>
            <person name="Xiao L."/>
        </authorList>
    </citation>
    <scope>NUCLEOTIDE SEQUENCE [LARGE SCALE GENOMIC DNA]</scope>
    <source>
        <strain evidence="6 7">CHN_HEN01</strain>
    </source>
</reference>
<evidence type="ECO:0000256" key="4">
    <source>
        <dbReference type="ARBA" id="ARBA00022946"/>
    </source>
</evidence>
<evidence type="ECO:0000313" key="6">
    <source>
        <dbReference type="EMBL" id="OEH75021.1"/>
    </source>
</evidence>
<dbReference type="PANTHER" id="PTHR12655">
    <property type="entry name" value="ACYL-COA THIOESTERASE"/>
    <property type="match status" value="1"/>
</dbReference>
<evidence type="ECO:0000256" key="1">
    <source>
        <dbReference type="ARBA" id="ARBA00010458"/>
    </source>
</evidence>